<dbReference type="RefSeq" id="WP_378102817.1">
    <property type="nucleotide sequence ID" value="NZ_JBHSEP010000035.1"/>
</dbReference>
<dbReference type="EMBL" id="JBHSEP010000035">
    <property type="protein sequence ID" value="MFC4601975.1"/>
    <property type="molecule type" value="Genomic_DNA"/>
</dbReference>
<comment type="caution">
    <text evidence="1">The sequence shown here is derived from an EMBL/GenBank/DDBJ whole genome shotgun (WGS) entry which is preliminary data.</text>
</comment>
<sequence>MDNDKLIFADETIRLINIVADREISSTQSIKTLIIEKGGKRYIAFQKWWRESMDKPWREGKGFHLTEDEATNAIDALEKAQEFIKK</sequence>
<evidence type="ECO:0000313" key="2">
    <source>
        <dbReference type="Proteomes" id="UP001596028"/>
    </source>
</evidence>
<accession>A0ABV9FLT9</accession>
<protein>
    <recommendedName>
        <fullName evidence="3">Transcriptional coactivator p15 (PC4) C-terminal domain-containing protein</fullName>
    </recommendedName>
</protein>
<keyword evidence="2" id="KW-1185">Reference proteome</keyword>
<gene>
    <name evidence="1" type="ORF">ACFO3S_27310</name>
</gene>
<reference evidence="2" key="1">
    <citation type="journal article" date="2019" name="Int. J. Syst. Evol. Microbiol.">
        <title>The Global Catalogue of Microorganisms (GCM) 10K type strain sequencing project: providing services to taxonomists for standard genome sequencing and annotation.</title>
        <authorList>
            <consortium name="The Broad Institute Genomics Platform"/>
            <consortium name="The Broad Institute Genome Sequencing Center for Infectious Disease"/>
            <person name="Wu L."/>
            <person name="Ma J."/>
        </authorList>
    </citation>
    <scope>NUCLEOTIDE SEQUENCE [LARGE SCALE GENOMIC DNA]</scope>
    <source>
        <strain evidence="2">CCUG 49571</strain>
    </source>
</reference>
<evidence type="ECO:0008006" key="3">
    <source>
        <dbReference type="Google" id="ProtNLM"/>
    </source>
</evidence>
<proteinExistence type="predicted"/>
<organism evidence="1 2">
    <name type="scientific">Cohnella hongkongensis</name>
    <dbReference type="NCBI Taxonomy" id="178337"/>
    <lineage>
        <taxon>Bacteria</taxon>
        <taxon>Bacillati</taxon>
        <taxon>Bacillota</taxon>
        <taxon>Bacilli</taxon>
        <taxon>Bacillales</taxon>
        <taxon>Paenibacillaceae</taxon>
        <taxon>Cohnella</taxon>
    </lineage>
</organism>
<name>A0ABV9FLT9_9BACL</name>
<evidence type="ECO:0000313" key="1">
    <source>
        <dbReference type="EMBL" id="MFC4601975.1"/>
    </source>
</evidence>
<dbReference type="Proteomes" id="UP001596028">
    <property type="component" value="Unassembled WGS sequence"/>
</dbReference>